<proteinExistence type="predicted"/>
<evidence type="ECO:0000313" key="1">
    <source>
        <dbReference type="EMBL" id="KAH7679233.1"/>
    </source>
</evidence>
<gene>
    <name evidence="1" type="ORF">IHE45_06G045600</name>
</gene>
<sequence>MADEESSQVMTSLYSQDQEQAIIISSLVHVISGDTSPATTIPDLFQLQLCSTCGILGCLGCDLFPNTTSSNTRAGTDDQKQQKKKKRREKKNKYRGVRQRPWGKWVAEIRDPWRAVRKWLGTFDTAEDAARAYDLAAIQLRGPRAKLNFSFPDQHDGNGVHDHTASASGAISEEQTQYQYQNEQQKKQEEEMVVSFWDDLQDVVQLD</sequence>
<protein>
    <submittedName>
        <fullName evidence="1">AP2/ERF domain-containing protein</fullName>
    </submittedName>
</protein>
<evidence type="ECO:0000313" key="2">
    <source>
        <dbReference type="Proteomes" id="UP000827976"/>
    </source>
</evidence>
<dbReference type="EMBL" id="CM037016">
    <property type="protein sequence ID" value="KAH7679233.1"/>
    <property type="molecule type" value="Genomic_DNA"/>
</dbReference>
<comment type="caution">
    <text evidence="1">The sequence shown here is derived from an EMBL/GenBank/DDBJ whole genome shotgun (WGS) entry which is preliminary data.</text>
</comment>
<name>A0ACB7VWA5_DIOAL</name>
<keyword evidence="2" id="KW-1185">Reference proteome</keyword>
<dbReference type="Proteomes" id="UP000827976">
    <property type="component" value="Chromosome 6"/>
</dbReference>
<reference evidence="2" key="1">
    <citation type="journal article" date="2022" name="Nat. Commun.">
        <title>Chromosome evolution and the genetic basis of agronomically important traits in greater yam.</title>
        <authorList>
            <person name="Bredeson J.V."/>
            <person name="Lyons J.B."/>
            <person name="Oniyinde I.O."/>
            <person name="Okereke N.R."/>
            <person name="Kolade O."/>
            <person name="Nnabue I."/>
            <person name="Nwadili C.O."/>
            <person name="Hribova E."/>
            <person name="Parker M."/>
            <person name="Nwogha J."/>
            <person name="Shu S."/>
            <person name="Carlson J."/>
            <person name="Kariba R."/>
            <person name="Muthemba S."/>
            <person name="Knop K."/>
            <person name="Barton G.J."/>
            <person name="Sherwood A.V."/>
            <person name="Lopez-Montes A."/>
            <person name="Asiedu R."/>
            <person name="Jamnadass R."/>
            <person name="Muchugi A."/>
            <person name="Goodstein D."/>
            <person name="Egesi C.N."/>
            <person name="Featherston J."/>
            <person name="Asfaw A."/>
            <person name="Simpson G.G."/>
            <person name="Dolezel J."/>
            <person name="Hendre P.S."/>
            <person name="Van Deynze A."/>
            <person name="Kumar P.L."/>
            <person name="Obidiegwu J.E."/>
            <person name="Bhattacharjee R."/>
            <person name="Rokhsar D.S."/>
        </authorList>
    </citation>
    <scope>NUCLEOTIDE SEQUENCE [LARGE SCALE GENOMIC DNA]</scope>
    <source>
        <strain evidence="2">cv. TDa95/00328</strain>
    </source>
</reference>
<organism evidence="1 2">
    <name type="scientific">Dioscorea alata</name>
    <name type="common">Purple yam</name>
    <dbReference type="NCBI Taxonomy" id="55571"/>
    <lineage>
        <taxon>Eukaryota</taxon>
        <taxon>Viridiplantae</taxon>
        <taxon>Streptophyta</taxon>
        <taxon>Embryophyta</taxon>
        <taxon>Tracheophyta</taxon>
        <taxon>Spermatophyta</taxon>
        <taxon>Magnoliopsida</taxon>
        <taxon>Liliopsida</taxon>
        <taxon>Dioscoreales</taxon>
        <taxon>Dioscoreaceae</taxon>
        <taxon>Dioscorea</taxon>
    </lineage>
</organism>
<accession>A0ACB7VWA5</accession>